<accession>A0A8J5HBB1</accession>
<proteinExistence type="inferred from homology"/>
<feature type="domain" description="LOB" evidence="3">
    <location>
        <begin position="44"/>
        <end position="145"/>
    </location>
</feature>
<comment type="similarity">
    <text evidence="1">Belongs to the LOB domain-containing protein family.</text>
</comment>
<keyword evidence="5" id="KW-1185">Reference proteome</keyword>
<organism evidence="4 5">
    <name type="scientific">Zingiber officinale</name>
    <name type="common">Ginger</name>
    <name type="synonym">Amomum zingiber</name>
    <dbReference type="NCBI Taxonomy" id="94328"/>
    <lineage>
        <taxon>Eukaryota</taxon>
        <taxon>Viridiplantae</taxon>
        <taxon>Streptophyta</taxon>
        <taxon>Embryophyta</taxon>
        <taxon>Tracheophyta</taxon>
        <taxon>Spermatophyta</taxon>
        <taxon>Magnoliopsida</taxon>
        <taxon>Liliopsida</taxon>
        <taxon>Zingiberales</taxon>
        <taxon>Zingiberaceae</taxon>
        <taxon>Zingiber</taxon>
    </lineage>
</organism>
<feature type="transmembrane region" description="Helical" evidence="2">
    <location>
        <begin position="282"/>
        <end position="308"/>
    </location>
</feature>
<evidence type="ECO:0000256" key="1">
    <source>
        <dbReference type="ARBA" id="ARBA00005474"/>
    </source>
</evidence>
<dbReference type="Pfam" id="PF03195">
    <property type="entry name" value="LOB"/>
    <property type="match status" value="1"/>
</dbReference>
<dbReference type="PROSITE" id="PS50891">
    <property type="entry name" value="LOB"/>
    <property type="match status" value="1"/>
</dbReference>
<evidence type="ECO:0000313" key="5">
    <source>
        <dbReference type="Proteomes" id="UP000734854"/>
    </source>
</evidence>
<dbReference type="AlphaFoldDB" id="A0A8J5HBB1"/>
<sequence length="328" mass="36958">MALLYFAPPKFHPNYRMIARRRRIYIMVMSKERRKKSNSSSIASPCAACKLLRRRCAQDCIFAPHFPAEEPHKFANVHRVFGASNISKLLQEVTVGQRGDAVSSLVYEANARLRDPVYGCVAAISSLHRQIQALQAQLAMAQAQVVHLRLGHAACCLALRQRPTTAPAGSSAGTEDKAASQVVALDMVVVEESNLGDQPPIWFVERGSIRPLQSNRTTGEDRIASPALGFLYREPRRRFHHLAESAAQELLLELWIKEEEELVARRVAVREFRVCSVRRREIAGIFCTLFVFHSLLLFLFLILFLFLYHAAARAILCLVGSHQYVLCH</sequence>
<keyword evidence="2" id="KW-0472">Membrane</keyword>
<gene>
    <name evidence="4" type="ORF">ZIOFF_013169</name>
</gene>
<comment type="caution">
    <text evidence="4">The sequence shown here is derived from an EMBL/GenBank/DDBJ whole genome shotgun (WGS) entry which is preliminary data.</text>
</comment>
<protein>
    <recommendedName>
        <fullName evidence="3">LOB domain-containing protein</fullName>
    </recommendedName>
</protein>
<keyword evidence="2" id="KW-1133">Transmembrane helix</keyword>
<dbReference type="PANTHER" id="PTHR31301">
    <property type="entry name" value="LOB DOMAIN-CONTAINING PROTEIN 4-RELATED"/>
    <property type="match status" value="1"/>
</dbReference>
<dbReference type="EMBL" id="JACMSC010000004">
    <property type="protein sequence ID" value="KAG6523313.1"/>
    <property type="molecule type" value="Genomic_DNA"/>
</dbReference>
<reference evidence="4 5" key="1">
    <citation type="submission" date="2020-08" db="EMBL/GenBank/DDBJ databases">
        <title>Plant Genome Project.</title>
        <authorList>
            <person name="Zhang R.-G."/>
        </authorList>
    </citation>
    <scope>NUCLEOTIDE SEQUENCE [LARGE SCALE GENOMIC DNA]</scope>
    <source>
        <tissue evidence="4">Rhizome</tissue>
    </source>
</reference>
<keyword evidence="2" id="KW-0812">Transmembrane</keyword>
<dbReference type="InterPro" id="IPR004883">
    <property type="entry name" value="LOB"/>
</dbReference>
<name>A0A8J5HBB1_ZINOF</name>
<dbReference type="PANTHER" id="PTHR31301:SF58">
    <property type="entry name" value="LOB DOMAIN-CONTAINING PROTEIN 3"/>
    <property type="match status" value="1"/>
</dbReference>
<dbReference type="Proteomes" id="UP000734854">
    <property type="component" value="Unassembled WGS sequence"/>
</dbReference>
<evidence type="ECO:0000313" key="4">
    <source>
        <dbReference type="EMBL" id="KAG6523313.1"/>
    </source>
</evidence>
<evidence type="ECO:0000259" key="3">
    <source>
        <dbReference type="PROSITE" id="PS50891"/>
    </source>
</evidence>
<evidence type="ECO:0000256" key="2">
    <source>
        <dbReference type="SAM" id="Phobius"/>
    </source>
</evidence>